<sequence length="23" mass="2527">MLQVSIRLAELKPSNSAGSEHCR</sequence>
<reference evidence="1" key="2">
    <citation type="journal article" date="2015" name="Data Brief">
        <title>Shoot transcriptome of the giant reed, Arundo donax.</title>
        <authorList>
            <person name="Barrero R.A."/>
            <person name="Guerrero F.D."/>
            <person name="Moolhuijzen P."/>
            <person name="Goolsby J.A."/>
            <person name="Tidwell J."/>
            <person name="Bellgard S.E."/>
            <person name="Bellgard M.I."/>
        </authorList>
    </citation>
    <scope>NUCLEOTIDE SEQUENCE</scope>
    <source>
        <tissue evidence="1">Shoot tissue taken approximately 20 cm above the soil surface</tissue>
    </source>
</reference>
<evidence type="ECO:0000313" key="1">
    <source>
        <dbReference type="EMBL" id="JAD66113.1"/>
    </source>
</evidence>
<accession>A0A0A9BVB4</accession>
<reference evidence="1" key="1">
    <citation type="submission" date="2014-09" db="EMBL/GenBank/DDBJ databases">
        <authorList>
            <person name="Magalhaes I.L.F."/>
            <person name="Oliveira U."/>
            <person name="Santos F.R."/>
            <person name="Vidigal T.H.D.A."/>
            <person name="Brescovit A.D."/>
            <person name="Santos A.J."/>
        </authorList>
    </citation>
    <scope>NUCLEOTIDE SEQUENCE</scope>
    <source>
        <tissue evidence="1">Shoot tissue taken approximately 20 cm above the soil surface</tissue>
    </source>
</reference>
<organism evidence="1">
    <name type="scientific">Arundo donax</name>
    <name type="common">Giant reed</name>
    <name type="synonym">Donax arundinaceus</name>
    <dbReference type="NCBI Taxonomy" id="35708"/>
    <lineage>
        <taxon>Eukaryota</taxon>
        <taxon>Viridiplantae</taxon>
        <taxon>Streptophyta</taxon>
        <taxon>Embryophyta</taxon>
        <taxon>Tracheophyta</taxon>
        <taxon>Spermatophyta</taxon>
        <taxon>Magnoliopsida</taxon>
        <taxon>Liliopsida</taxon>
        <taxon>Poales</taxon>
        <taxon>Poaceae</taxon>
        <taxon>PACMAD clade</taxon>
        <taxon>Arundinoideae</taxon>
        <taxon>Arundineae</taxon>
        <taxon>Arundo</taxon>
    </lineage>
</organism>
<proteinExistence type="predicted"/>
<dbReference type="EMBL" id="GBRH01231782">
    <property type="protein sequence ID" value="JAD66113.1"/>
    <property type="molecule type" value="Transcribed_RNA"/>
</dbReference>
<dbReference type="AlphaFoldDB" id="A0A0A9BVB4"/>
<protein>
    <submittedName>
        <fullName evidence="1">Uncharacterized protein</fullName>
    </submittedName>
</protein>
<name>A0A0A9BVB4_ARUDO</name>